<name>A0AAU7CRU8_9BACT</name>
<accession>A0AAU7CRU8</accession>
<dbReference type="RefSeq" id="WP_406700857.1">
    <property type="nucleotide sequence ID" value="NZ_CP155447.1"/>
</dbReference>
<dbReference type="PANTHER" id="PTHR39639:SF1">
    <property type="entry name" value="DUF262 DOMAIN-CONTAINING PROTEIN"/>
    <property type="match status" value="1"/>
</dbReference>
<feature type="compositionally biased region" description="Basic and acidic residues" evidence="1">
    <location>
        <begin position="1"/>
        <end position="19"/>
    </location>
</feature>
<reference evidence="3" key="1">
    <citation type="submission" date="2024-05" db="EMBL/GenBank/DDBJ databases">
        <title>Planctomycetes of the genus Singulisphaera possess chitinolytic capabilities.</title>
        <authorList>
            <person name="Ivanova A."/>
        </authorList>
    </citation>
    <scope>NUCLEOTIDE SEQUENCE</scope>
    <source>
        <strain evidence="3">Ch08T</strain>
    </source>
</reference>
<gene>
    <name evidence="3" type="ORF">V5E97_18885</name>
</gene>
<dbReference type="PANTHER" id="PTHR39639">
    <property type="entry name" value="CHROMOSOME 16, WHOLE GENOME SHOTGUN SEQUENCE"/>
    <property type="match status" value="1"/>
</dbReference>
<evidence type="ECO:0000256" key="1">
    <source>
        <dbReference type="SAM" id="MobiDB-lite"/>
    </source>
</evidence>
<sequence>MKLRSRTGDGVEKKQVDTIREEEDADLEKEYEVQFTELPSEDEVQINEDARLNPAVLHGTDWTTETVVGQLKRGNIILNPSFQRRDAWSRLQKSRFVESLIIGLPIPQIVLAESKTNRGQFIVLDGKQRLLSILQFWGLGEGDKNGYALTGLEVLTELNRLRYADLELGEENRDFFNALQNQSIRTVVIRNWPNIDFLHTVFLRLNTGSVKLSPQELRQALFPGAFSDWVDVASANSVGIKRLLNLKDPDYRMRDIEILARFLAFRFYINGYGGRMKNFIDSAFDRFNKNWKEMQGPVQDALEDFEAAITVLIEIFGNDVARKPDSRPFNRAIFDYLVFYAQRAEVREKIANNPAGVLKAYTELFLDTDFRAAVERDTASVPNTALRLSRWGQKLNTLFKLRLPLPAQDPYNNLTFPGFRN</sequence>
<evidence type="ECO:0000313" key="3">
    <source>
        <dbReference type="EMBL" id="XBH08020.1"/>
    </source>
</evidence>
<organism evidence="3">
    <name type="scientific">Singulisphaera sp. Ch08</name>
    <dbReference type="NCBI Taxonomy" id="3120278"/>
    <lineage>
        <taxon>Bacteria</taxon>
        <taxon>Pseudomonadati</taxon>
        <taxon>Planctomycetota</taxon>
        <taxon>Planctomycetia</taxon>
        <taxon>Isosphaerales</taxon>
        <taxon>Isosphaeraceae</taxon>
        <taxon>Singulisphaera</taxon>
    </lineage>
</organism>
<feature type="domain" description="GmrSD restriction endonucleases N-terminal" evidence="2">
    <location>
        <begin position="71"/>
        <end position="222"/>
    </location>
</feature>
<dbReference type="InterPro" id="IPR004919">
    <property type="entry name" value="GmrSD_N"/>
</dbReference>
<dbReference type="Pfam" id="PF03235">
    <property type="entry name" value="GmrSD_N"/>
    <property type="match status" value="1"/>
</dbReference>
<proteinExistence type="predicted"/>
<protein>
    <submittedName>
        <fullName evidence="3">DUF262 domain-containing protein</fullName>
    </submittedName>
</protein>
<evidence type="ECO:0000259" key="2">
    <source>
        <dbReference type="Pfam" id="PF03235"/>
    </source>
</evidence>
<dbReference type="EMBL" id="CP155447">
    <property type="protein sequence ID" value="XBH08020.1"/>
    <property type="molecule type" value="Genomic_DNA"/>
</dbReference>
<dbReference type="AlphaFoldDB" id="A0AAU7CRU8"/>
<feature type="region of interest" description="Disordered" evidence="1">
    <location>
        <begin position="1"/>
        <end position="25"/>
    </location>
</feature>